<protein>
    <recommendedName>
        <fullName evidence="3">phospholipase D</fullName>
        <ecNumber evidence="3">3.1.4.4</ecNumber>
    </recommendedName>
</protein>
<evidence type="ECO:0000256" key="5">
    <source>
        <dbReference type="ARBA" id="ARBA00022963"/>
    </source>
</evidence>
<comment type="caution">
    <text evidence="9">The sequence shown here is derived from an EMBL/GenBank/DDBJ whole genome shotgun (WGS) entry which is preliminary data.</text>
</comment>
<dbReference type="Proteomes" id="UP001634747">
    <property type="component" value="Unassembled WGS sequence"/>
</dbReference>
<evidence type="ECO:0000256" key="6">
    <source>
        <dbReference type="ARBA" id="ARBA00023098"/>
    </source>
</evidence>
<dbReference type="PANTHER" id="PTHR43856:SF1">
    <property type="entry name" value="MITOCHONDRIAL CARDIOLIPIN HYDROLASE"/>
    <property type="match status" value="1"/>
</dbReference>
<evidence type="ECO:0000313" key="10">
    <source>
        <dbReference type="Proteomes" id="UP001634747"/>
    </source>
</evidence>
<dbReference type="PANTHER" id="PTHR43856">
    <property type="entry name" value="CARDIOLIPIN HYDROLASE"/>
    <property type="match status" value="1"/>
</dbReference>
<comment type="similarity">
    <text evidence="2">Belongs to the phospholipase D family.</text>
</comment>
<feature type="domain" description="Phospholipase D-like" evidence="8">
    <location>
        <begin position="15"/>
        <end position="140"/>
    </location>
</feature>
<dbReference type="EMBL" id="JBJYXY010000001">
    <property type="protein sequence ID" value="MFN2976534.1"/>
    <property type="molecule type" value="Genomic_DNA"/>
</dbReference>
<gene>
    <name evidence="9" type="ORF">ACK2TP_12240</name>
</gene>
<name>A0ABW9KL70_9BACT</name>
<evidence type="ECO:0000256" key="4">
    <source>
        <dbReference type="ARBA" id="ARBA00022801"/>
    </source>
</evidence>
<evidence type="ECO:0000259" key="8">
    <source>
        <dbReference type="Pfam" id="PF13091"/>
    </source>
</evidence>
<evidence type="ECO:0000256" key="1">
    <source>
        <dbReference type="ARBA" id="ARBA00000798"/>
    </source>
</evidence>
<dbReference type="Gene3D" id="3.30.870.10">
    <property type="entry name" value="Endonuclease Chain A"/>
    <property type="match status" value="2"/>
</dbReference>
<evidence type="ECO:0000256" key="2">
    <source>
        <dbReference type="ARBA" id="ARBA00008664"/>
    </source>
</evidence>
<dbReference type="Pfam" id="PF13091">
    <property type="entry name" value="PLDc_2"/>
    <property type="match status" value="2"/>
</dbReference>
<dbReference type="InterPro" id="IPR025202">
    <property type="entry name" value="PLD-like_dom"/>
</dbReference>
<keyword evidence="4" id="KW-0378">Hydrolase</keyword>
<keyword evidence="6" id="KW-0443">Lipid metabolism</keyword>
<evidence type="ECO:0000256" key="7">
    <source>
        <dbReference type="SAM" id="MobiDB-lite"/>
    </source>
</evidence>
<keyword evidence="10" id="KW-1185">Reference proteome</keyword>
<feature type="region of interest" description="Disordered" evidence="7">
    <location>
        <begin position="358"/>
        <end position="402"/>
    </location>
</feature>
<dbReference type="InterPro" id="IPR051406">
    <property type="entry name" value="PLD_domain"/>
</dbReference>
<feature type="domain" description="Phospholipase D-like" evidence="8">
    <location>
        <begin position="164"/>
        <end position="274"/>
    </location>
</feature>
<evidence type="ECO:0000256" key="3">
    <source>
        <dbReference type="ARBA" id="ARBA00012027"/>
    </source>
</evidence>
<dbReference type="RefSeq" id="WP_263411991.1">
    <property type="nucleotide sequence ID" value="NZ_BAABBH010000001.1"/>
</dbReference>
<sequence length="402" mass="45352">MKLLIQPESGIEPLLEGLRSAKTSIHILIFRFDRSEVERALVEAVQRGVHVQALIAFTNRGEEKNLRKLEGRLLERGITVTRTADDLVRYHGKMFIIDRKELWLLAFNYTHMDITLSRSFALVVRTPEVVAEAVKLFEADANRQPYRPGCDDLVVSPANARTQLMEFIRGAKKQLLLYEMKISDHDFVQLLSEKSSQGVDVRVIGRSSVKGSVLNVRTLPFRLHARAILRDGKEAFLGSQSLRKLELEARREIGVIVHDSRTVHEMVQVFERDWQQSAPAMHGGIDTVLDVPARRVAKELAKHIHVAPVVEQVLERVMDRSSDVPFEPAEVAMTVRDAFREEVHDAVMNALREMASEVVGAPHPAGNVEEKGPEKAREDEGASRHRGEKRGHKSAKKHAGKH</sequence>
<dbReference type="SUPFAM" id="SSF56024">
    <property type="entry name" value="Phospholipase D/nuclease"/>
    <property type="match status" value="2"/>
</dbReference>
<organism evidence="9 10">
    <name type="scientific">Terriglobus aquaticus</name>
    <dbReference type="NCBI Taxonomy" id="940139"/>
    <lineage>
        <taxon>Bacteria</taxon>
        <taxon>Pseudomonadati</taxon>
        <taxon>Acidobacteriota</taxon>
        <taxon>Terriglobia</taxon>
        <taxon>Terriglobales</taxon>
        <taxon>Acidobacteriaceae</taxon>
        <taxon>Terriglobus</taxon>
    </lineage>
</organism>
<comment type="catalytic activity">
    <reaction evidence="1">
        <text>a 1,2-diacyl-sn-glycero-3-phosphocholine + H2O = a 1,2-diacyl-sn-glycero-3-phosphate + choline + H(+)</text>
        <dbReference type="Rhea" id="RHEA:14445"/>
        <dbReference type="ChEBI" id="CHEBI:15354"/>
        <dbReference type="ChEBI" id="CHEBI:15377"/>
        <dbReference type="ChEBI" id="CHEBI:15378"/>
        <dbReference type="ChEBI" id="CHEBI:57643"/>
        <dbReference type="ChEBI" id="CHEBI:58608"/>
        <dbReference type="EC" id="3.1.4.4"/>
    </reaction>
</comment>
<feature type="compositionally biased region" description="Basic residues" evidence="7">
    <location>
        <begin position="386"/>
        <end position="402"/>
    </location>
</feature>
<proteinExistence type="inferred from homology"/>
<reference evidence="9 10" key="1">
    <citation type="submission" date="2024-12" db="EMBL/GenBank/DDBJ databases">
        <authorList>
            <person name="Lee Y."/>
        </authorList>
    </citation>
    <scope>NUCLEOTIDE SEQUENCE [LARGE SCALE GENOMIC DNA]</scope>
    <source>
        <strain evidence="9 10">03SUJ4</strain>
    </source>
</reference>
<evidence type="ECO:0000313" key="9">
    <source>
        <dbReference type="EMBL" id="MFN2976534.1"/>
    </source>
</evidence>
<accession>A0ABW9KL70</accession>
<feature type="compositionally biased region" description="Basic and acidic residues" evidence="7">
    <location>
        <begin position="368"/>
        <end position="385"/>
    </location>
</feature>
<keyword evidence="5" id="KW-0442">Lipid degradation</keyword>
<dbReference type="EC" id="3.1.4.4" evidence="3"/>